<dbReference type="InterPro" id="IPR023213">
    <property type="entry name" value="CAT-like_dom_sf"/>
</dbReference>
<reference evidence="3 4" key="1">
    <citation type="journal article" date="2020" name="Genome Biol. Evol.">
        <title>Comparative genomics of Sclerotiniaceae.</title>
        <authorList>
            <person name="Valero Jimenez C.A."/>
            <person name="Steentjes M."/>
            <person name="Scholten O.E."/>
            <person name="Van Kan J.A.L."/>
        </authorList>
    </citation>
    <scope>NUCLEOTIDE SEQUENCE [LARGE SCALE GENOMIC DNA]</scope>
    <source>
        <strain evidence="3 4">MUCL 94</strain>
    </source>
</reference>
<dbReference type="InterPro" id="IPR054710">
    <property type="entry name" value="Tri101-like_N"/>
</dbReference>
<dbReference type="PANTHER" id="PTHR31896">
    <property type="entry name" value="FAMILY REGULATORY PROTEIN, PUTATIVE (AFU_ORTHOLOGUE AFUA_3G14730)-RELATED"/>
    <property type="match status" value="1"/>
</dbReference>
<dbReference type="Gene3D" id="3.30.559.10">
    <property type="entry name" value="Chloramphenicol acetyltransferase-like domain"/>
    <property type="match status" value="2"/>
</dbReference>
<evidence type="ECO:0000313" key="3">
    <source>
        <dbReference type="EMBL" id="KAF7915899.1"/>
    </source>
</evidence>
<feature type="domain" description="Trichothecene 3-O-acetyltransferase-like N-terminal" evidence="2">
    <location>
        <begin position="25"/>
        <end position="179"/>
    </location>
</feature>
<dbReference type="GeneID" id="62155751"/>
<dbReference type="GO" id="GO:0016740">
    <property type="term" value="F:transferase activity"/>
    <property type="evidence" value="ECO:0007669"/>
    <property type="project" value="UniProtKB-KW"/>
</dbReference>
<evidence type="ECO:0000256" key="1">
    <source>
        <dbReference type="ARBA" id="ARBA00022679"/>
    </source>
</evidence>
<sequence>MNSVAFGKEQDVCLDIFGQQPSFNMYTQVCLCFPITDESSYSTIIDTLTSGLDRLSTSFPWIAGNVINEGSGKDNTGVYKIRMLEQTDLLVVKDLRNESSIPSMDVLRRSNFPFSMLDENIVAPCKGHPGNQSASDPAPVFILQANLITGGIILTFVSQHQTMDMVGQGQIMYLLSKACHNEPFTEEEVLSGNLPRQNLIPLLDDRSKLGGEVTRQTVKSIPSQPICDAANGQPLHPPPSPERTWAYFIFPATSLVALKSLAKEAIAGPNHISTDDALSAFIWQSVIRARLPRLDPMIESTFGRSIDVCSRLNIPVTYPGLMSNMTYHTYTLQELVKEPLGVVASRLRSALNSSTSTLVYDTRALATFLNSNPDKNLASNIATLNLSTDIIFSSWAKIGIYDLDFNLGLGKPEAVRRPRFSTVESLMFLMPRTLNGEITAAMCLRNDDMKRLQEDNEFRKYGTYVG</sequence>
<dbReference type="InterPro" id="IPR051283">
    <property type="entry name" value="Sec_Metabolite_Acyltrans"/>
</dbReference>
<dbReference type="RefSeq" id="XP_038726477.1">
    <property type="nucleotide sequence ID" value="XM_038882678.1"/>
</dbReference>
<dbReference type="AlphaFoldDB" id="A0A9P5HRR2"/>
<proteinExistence type="predicted"/>
<comment type="caution">
    <text evidence="3">The sequence shown here is derived from an EMBL/GenBank/DDBJ whole genome shotgun (WGS) entry which is preliminary data.</text>
</comment>
<name>A0A9P5HRR2_9HELO</name>
<keyword evidence="4" id="KW-1185">Reference proteome</keyword>
<keyword evidence="1" id="KW-0808">Transferase</keyword>
<evidence type="ECO:0000259" key="2">
    <source>
        <dbReference type="Pfam" id="PF22664"/>
    </source>
</evidence>
<dbReference type="PANTHER" id="PTHR31896:SF64">
    <property type="entry name" value="TRICHOTHECENE 3-O-ACETYLTRANSFERASE"/>
    <property type="match status" value="1"/>
</dbReference>
<organism evidence="3 4">
    <name type="scientific">Botrytis byssoidea</name>
    <dbReference type="NCBI Taxonomy" id="139641"/>
    <lineage>
        <taxon>Eukaryota</taxon>
        <taxon>Fungi</taxon>
        <taxon>Dikarya</taxon>
        <taxon>Ascomycota</taxon>
        <taxon>Pezizomycotina</taxon>
        <taxon>Leotiomycetes</taxon>
        <taxon>Helotiales</taxon>
        <taxon>Sclerotiniaceae</taxon>
        <taxon>Botrytis</taxon>
    </lineage>
</organism>
<accession>A0A9P5HRR2</accession>
<evidence type="ECO:0000313" key="4">
    <source>
        <dbReference type="Proteomes" id="UP000710849"/>
    </source>
</evidence>
<dbReference type="Proteomes" id="UP000710849">
    <property type="component" value="Unassembled WGS sequence"/>
</dbReference>
<dbReference type="EMBL" id="RCSW01000054">
    <property type="protein sequence ID" value="KAF7915899.1"/>
    <property type="molecule type" value="Genomic_DNA"/>
</dbReference>
<gene>
    <name evidence="3" type="ORF">EAE97_012164</name>
</gene>
<dbReference type="Pfam" id="PF22664">
    <property type="entry name" value="TRI-like_N"/>
    <property type="match status" value="1"/>
</dbReference>
<protein>
    <recommendedName>
        <fullName evidence="2">Trichothecene 3-O-acetyltransferase-like N-terminal domain-containing protein</fullName>
    </recommendedName>
</protein>